<dbReference type="CDD" id="cd06225">
    <property type="entry name" value="HAMP"/>
    <property type="match status" value="1"/>
</dbReference>
<dbReference type="SUPFAM" id="SSF158472">
    <property type="entry name" value="HAMP domain-like"/>
    <property type="match status" value="1"/>
</dbReference>
<evidence type="ECO:0000256" key="1">
    <source>
        <dbReference type="ARBA" id="ARBA00000085"/>
    </source>
</evidence>
<evidence type="ECO:0000256" key="8">
    <source>
        <dbReference type="ARBA" id="ARBA00022989"/>
    </source>
</evidence>
<evidence type="ECO:0000259" key="12">
    <source>
        <dbReference type="PROSITE" id="PS50885"/>
    </source>
</evidence>
<protein>
    <recommendedName>
        <fullName evidence="3">histidine kinase</fullName>
        <ecNumber evidence="3">2.7.13.3</ecNumber>
    </recommendedName>
</protein>
<evidence type="ECO:0000256" key="5">
    <source>
        <dbReference type="ARBA" id="ARBA00022679"/>
    </source>
</evidence>
<keyword evidence="7" id="KW-0418">Kinase</keyword>
<dbReference type="PANTHER" id="PTHR45528">
    <property type="entry name" value="SENSOR HISTIDINE KINASE CPXA"/>
    <property type="match status" value="1"/>
</dbReference>
<keyword evidence="8 10" id="KW-1133">Transmembrane helix</keyword>
<dbReference type="PANTHER" id="PTHR45528:SF12">
    <property type="entry name" value="SENSOR HISTIDINE KINASE ARSS"/>
    <property type="match status" value="1"/>
</dbReference>
<keyword evidence="9 10" id="KW-0472">Membrane</keyword>
<evidence type="ECO:0000256" key="2">
    <source>
        <dbReference type="ARBA" id="ARBA00004141"/>
    </source>
</evidence>
<dbReference type="InterPro" id="IPR047994">
    <property type="entry name" value="ArsS-like"/>
</dbReference>
<dbReference type="InterPro" id="IPR003661">
    <property type="entry name" value="HisK_dim/P_dom"/>
</dbReference>
<dbReference type="NCBIfam" id="NF038389">
    <property type="entry name" value="ArsS_fam_HK"/>
    <property type="match status" value="1"/>
</dbReference>
<sequence>MQRSSIFITITFIFSLALISVCLAFLWLMGYDKQNYSKELNNKYSNVAQAHLFYMSGIINEEKFKDSLKNINMPEIKDQTLKAEVLAKAQVLEEISDDIGSSAILLFQRHHYLKIRHIDNIKLLMDTEFQPYRYEVIKVVFGIVGIILLVAYIFVIYKLKPLRKLKRQITKFANGDIDGVVNVSRGNDEISDVSQAFYDAVLQIKTLNDSRHLFLRNIMHELKTPITKGRLVAEMMDEGKSKDRFISVFNKLENLINELAAIEQTTSKIELSNKTTCFLDDIMDEAIDLAMIEPSQVGLNRVENLKLNVEFKLFSIAIKNMLDNGLKYSTDKHVNVLTTPDNIKFMSRGEPLKEKLEFYIQPFIKGQNTQKSFGLGLYIVSNILSAHGMKLSYEYKNEMNIFIFDNLCGIISK</sequence>
<dbReference type="SUPFAM" id="SSF55874">
    <property type="entry name" value="ATPase domain of HSP90 chaperone/DNA topoisomerase II/histidine kinase"/>
    <property type="match status" value="1"/>
</dbReference>
<dbReference type="InterPro" id="IPR050398">
    <property type="entry name" value="HssS/ArlS-like"/>
</dbReference>
<name>A0ABM8Q1F0_9BACT</name>
<evidence type="ECO:0000256" key="9">
    <source>
        <dbReference type="ARBA" id="ARBA00023136"/>
    </source>
</evidence>
<evidence type="ECO:0000256" key="10">
    <source>
        <dbReference type="SAM" id="Phobius"/>
    </source>
</evidence>
<accession>A0ABM8Q1F0</accession>
<dbReference type="Pfam" id="PF00672">
    <property type="entry name" value="HAMP"/>
    <property type="match status" value="1"/>
</dbReference>
<feature type="transmembrane region" description="Helical" evidence="10">
    <location>
        <begin position="136"/>
        <end position="157"/>
    </location>
</feature>
<dbReference type="Gene3D" id="1.10.287.130">
    <property type="match status" value="1"/>
</dbReference>
<evidence type="ECO:0000256" key="6">
    <source>
        <dbReference type="ARBA" id="ARBA00022692"/>
    </source>
</evidence>
<gene>
    <name evidence="13" type="ORF">LMG8286_00447</name>
</gene>
<dbReference type="Proteomes" id="UP000789359">
    <property type="component" value="Unassembled WGS sequence"/>
</dbReference>
<keyword evidence="4" id="KW-0597">Phosphoprotein</keyword>
<dbReference type="SUPFAM" id="SSF47384">
    <property type="entry name" value="Homodimeric domain of signal transducing histidine kinase"/>
    <property type="match status" value="1"/>
</dbReference>
<dbReference type="CDD" id="cd00082">
    <property type="entry name" value="HisKA"/>
    <property type="match status" value="1"/>
</dbReference>
<evidence type="ECO:0000256" key="7">
    <source>
        <dbReference type="ARBA" id="ARBA00022777"/>
    </source>
</evidence>
<proteinExistence type="predicted"/>
<dbReference type="InterPro" id="IPR003660">
    <property type="entry name" value="HAMP_dom"/>
</dbReference>
<reference evidence="13 14" key="1">
    <citation type="submission" date="2020-11" db="EMBL/GenBank/DDBJ databases">
        <authorList>
            <person name="Peeters C."/>
        </authorList>
    </citation>
    <scope>NUCLEOTIDE SEQUENCE [LARGE SCALE GENOMIC DNA]</scope>
    <source>
        <strain evidence="13 14">LMG 8286</strain>
    </source>
</reference>
<organism evidence="13 14">
    <name type="scientific">Campylobacter suis</name>
    <dbReference type="NCBI Taxonomy" id="2790657"/>
    <lineage>
        <taxon>Bacteria</taxon>
        <taxon>Pseudomonadati</taxon>
        <taxon>Campylobacterota</taxon>
        <taxon>Epsilonproteobacteria</taxon>
        <taxon>Campylobacterales</taxon>
        <taxon>Campylobacteraceae</taxon>
        <taxon>Campylobacter</taxon>
    </lineage>
</organism>
<dbReference type="PROSITE" id="PS50885">
    <property type="entry name" value="HAMP"/>
    <property type="match status" value="1"/>
</dbReference>
<dbReference type="EMBL" id="CAJHOE010000001">
    <property type="protein sequence ID" value="CAD7286614.1"/>
    <property type="molecule type" value="Genomic_DNA"/>
</dbReference>
<dbReference type="EC" id="2.7.13.3" evidence="3"/>
<dbReference type="PROSITE" id="PS50109">
    <property type="entry name" value="HIS_KIN"/>
    <property type="match status" value="1"/>
</dbReference>
<dbReference type="RefSeq" id="WP_230056233.1">
    <property type="nucleotide sequence ID" value="NZ_CAJHOE010000001.1"/>
</dbReference>
<comment type="subcellular location">
    <subcellularLocation>
        <location evidence="2">Membrane</location>
        <topology evidence="2">Multi-pass membrane protein</topology>
    </subcellularLocation>
</comment>
<comment type="catalytic activity">
    <reaction evidence="1">
        <text>ATP + protein L-histidine = ADP + protein N-phospho-L-histidine.</text>
        <dbReference type="EC" id="2.7.13.3"/>
    </reaction>
</comment>
<evidence type="ECO:0000256" key="4">
    <source>
        <dbReference type="ARBA" id="ARBA00022553"/>
    </source>
</evidence>
<keyword evidence="14" id="KW-1185">Reference proteome</keyword>
<dbReference type="InterPro" id="IPR036890">
    <property type="entry name" value="HATPase_C_sf"/>
</dbReference>
<evidence type="ECO:0000259" key="11">
    <source>
        <dbReference type="PROSITE" id="PS50109"/>
    </source>
</evidence>
<keyword evidence="5" id="KW-0808">Transferase</keyword>
<feature type="transmembrane region" description="Helical" evidence="10">
    <location>
        <begin position="7"/>
        <end position="29"/>
    </location>
</feature>
<dbReference type="Gene3D" id="3.30.565.10">
    <property type="entry name" value="Histidine kinase-like ATPase, C-terminal domain"/>
    <property type="match status" value="1"/>
</dbReference>
<dbReference type="InterPro" id="IPR005467">
    <property type="entry name" value="His_kinase_dom"/>
</dbReference>
<feature type="domain" description="HAMP" evidence="12">
    <location>
        <begin position="159"/>
        <end position="209"/>
    </location>
</feature>
<dbReference type="InterPro" id="IPR036097">
    <property type="entry name" value="HisK_dim/P_sf"/>
</dbReference>
<feature type="domain" description="Histidine kinase" evidence="11">
    <location>
        <begin position="217"/>
        <end position="394"/>
    </location>
</feature>
<comment type="caution">
    <text evidence="13">The sequence shown here is derived from an EMBL/GenBank/DDBJ whole genome shotgun (WGS) entry which is preliminary data.</text>
</comment>
<evidence type="ECO:0000313" key="13">
    <source>
        <dbReference type="EMBL" id="CAD7286614.1"/>
    </source>
</evidence>
<evidence type="ECO:0000313" key="14">
    <source>
        <dbReference type="Proteomes" id="UP000789359"/>
    </source>
</evidence>
<evidence type="ECO:0000256" key="3">
    <source>
        <dbReference type="ARBA" id="ARBA00012438"/>
    </source>
</evidence>
<keyword evidence="6 10" id="KW-0812">Transmembrane</keyword>